<dbReference type="EMBL" id="AMQM01002956">
    <property type="status" value="NOT_ANNOTATED_CDS"/>
    <property type="molecule type" value="Genomic_DNA"/>
</dbReference>
<evidence type="ECO:0000313" key="3">
    <source>
        <dbReference type="EnsemblMetazoa" id="HelroP168382"/>
    </source>
</evidence>
<organism evidence="3 4">
    <name type="scientific">Helobdella robusta</name>
    <name type="common">Californian leech</name>
    <dbReference type="NCBI Taxonomy" id="6412"/>
    <lineage>
        <taxon>Eukaryota</taxon>
        <taxon>Metazoa</taxon>
        <taxon>Spiralia</taxon>
        <taxon>Lophotrochozoa</taxon>
        <taxon>Annelida</taxon>
        <taxon>Clitellata</taxon>
        <taxon>Hirudinea</taxon>
        <taxon>Rhynchobdellida</taxon>
        <taxon>Glossiphoniidae</taxon>
        <taxon>Helobdella</taxon>
    </lineage>
</organism>
<dbReference type="KEGG" id="hro:HELRODRAFT_168382"/>
<dbReference type="InParanoid" id="T1F0I6"/>
<evidence type="ECO:0000313" key="4">
    <source>
        <dbReference type="Proteomes" id="UP000015101"/>
    </source>
</evidence>
<dbReference type="EnsemblMetazoa" id="HelroT168382">
    <property type="protein sequence ID" value="HelroP168382"/>
    <property type="gene ID" value="HelroG168382"/>
</dbReference>
<feature type="chain" id="PRO_5010980159" evidence="1">
    <location>
        <begin position="22"/>
        <end position="154"/>
    </location>
</feature>
<evidence type="ECO:0000256" key="1">
    <source>
        <dbReference type="SAM" id="SignalP"/>
    </source>
</evidence>
<gene>
    <name evidence="3" type="primary">20202336</name>
    <name evidence="2" type="ORF">HELRODRAFT_168382</name>
</gene>
<name>T1F0I6_HELRO</name>
<dbReference type="GeneID" id="20202336"/>
<dbReference type="Proteomes" id="UP000015101">
    <property type="component" value="Unassembled WGS sequence"/>
</dbReference>
<proteinExistence type="predicted"/>
<accession>T1F0I6</accession>
<reference evidence="4" key="1">
    <citation type="submission" date="2012-12" db="EMBL/GenBank/DDBJ databases">
        <authorList>
            <person name="Hellsten U."/>
            <person name="Grimwood J."/>
            <person name="Chapman J.A."/>
            <person name="Shapiro H."/>
            <person name="Aerts A."/>
            <person name="Otillar R.P."/>
            <person name="Terry A.Y."/>
            <person name="Boore J.L."/>
            <person name="Simakov O."/>
            <person name="Marletaz F."/>
            <person name="Cho S.-J."/>
            <person name="Edsinger-Gonzales E."/>
            <person name="Havlak P."/>
            <person name="Kuo D.-H."/>
            <person name="Larsson T."/>
            <person name="Lv J."/>
            <person name="Arendt D."/>
            <person name="Savage R."/>
            <person name="Osoegawa K."/>
            <person name="de Jong P."/>
            <person name="Lindberg D.R."/>
            <person name="Seaver E.C."/>
            <person name="Weisblat D.A."/>
            <person name="Putnam N.H."/>
            <person name="Grigoriev I.V."/>
            <person name="Rokhsar D.S."/>
        </authorList>
    </citation>
    <scope>NUCLEOTIDE SEQUENCE</scope>
</reference>
<feature type="signal peptide" evidence="1">
    <location>
        <begin position="1"/>
        <end position="21"/>
    </location>
</feature>
<reference evidence="3" key="3">
    <citation type="submission" date="2015-06" db="UniProtKB">
        <authorList>
            <consortium name="EnsemblMetazoa"/>
        </authorList>
    </citation>
    <scope>IDENTIFICATION</scope>
</reference>
<dbReference type="CTD" id="20202336"/>
<dbReference type="EMBL" id="KB095959">
    <property type="protein sequence ID" value="ESO09400.1"/>
    <property type="molecule type" value="Genomic_DNA"/>
</dbReference>
<protein>
    <submittedName>
        <fullName evidence="2 3">Uncharacterized protein</fullName>
    </submittedName>
</protein>
<evidence type="ECO:0000313" key="2">
    <source>
        <dbReference type="EMBL" id="ESO09400.1"/>
    </source>
</evidence>
<keyword evidence="1" id="KW-0732">Signal</keyword>
<sequence length="154" mass="17374">MDNTLSIILVIFSSSIACTTGASGLREGDYDNDEDKPKEKPYYFCDLPQRIEDKICASDKLPTLAESMEAADMAFYATVLEKYKDSHTDFSMAYDALVQVHCILKGEKRVLPIINITRADTDVDRNISMTTPFNSNNKRILPSREFTTQLMTNV</sequence>
<dbReference type="RefSeq" id="XP_009012493.1">
    <property type="nucleotide sequence ID" value="XM_009014245.1"/>
</dbReference>
<keyword evidence="4" id="KW-1185">Reference proteome</keyword>
<reference evidence="2 4" key="2">
    <citation type="journal article" date="2013" name="Nature">
        <title>Insights into bilaterian evolution from three spiralian genomes.</title>
        <authorList>
            <person name="Simakov O."/>
            <person name="Marletaz F."/>
            <person name="Cho S.J."/>
            <person name="Edsinger-Gonzales E."/>
            <person name="Havlak P."/>
            <person name="Hellsten U."/>
            <person name="Kuo D.H."/>
            <person name="Larsson T."/>
            <person name="Lv J."/>
            <person name="Arendt D."/>
            <person name="Savage R."/>
            <person name="Osoegawa K."/>
            <person name="de Jong P."/>
            <person name="Grimwood J."/>
            <person name="Chapman J.A."/>
            <person name="Shapiro H."/>
            <person name="Aerts A."/>
            <person name="Otillar R.P."/>
            <person name="Terry A.Y."/>
            <person name="Boore J.L."/>
            <person name="Grigoriev I.V."/>
            <person name="Lindberg D.R."/>
            <person name="Seaver E.C."/>
            <person name="Weisblat D.A."/>
            <person name="Putnam N.H."/>
            <person name="Rokhsar D.S."/>
        </authorList>
    </citation>
    <scope>NUCLEOTIDE SEQUENCE</scope>
</reference>
<dbReference type="HOGENOM" id="CLU_1706166_0_0_1"/>
<dbReference type="AlphaFoldDB" id="T1F0I6"/>